<protein>
    <submittedName>
        <fullName evidence="2">Uncharacterized protein</fullName>
    </submittedName>
</protein>
<dbReference type="Proteomes" id="UP000708208">
    <property type="component" value="Unassembled WGS sequence"/>
</dbReference>
<keyword evidence="3" id="KW-1185">Reference proteome</keyword>
<name>A0A8J2JLD7_9HEXA</name>
<evidence type="ECO:0000256" key="1">
    <source>
        <dbReference type="SAM" id="SignalP"/>
    </source>
</evidence>
<evidence type="ECO:0000313" key="3">
    <source>
        <dbReference type="Proteomes" id="UP000708208"/>
    </source>
</evidence>
<comment type="caution">
    <text evidence="2">The sequence shown here is derived from an EMBL/GenBank/DDBJ whole genome shotgun (WGS) entry which is preliminary data.</text>
</comment>
<feature type="signal peptide" evidence="1">
    <location>
        <begin position="1"/>
        <end position="23"/>
    </location>
</feature>
<evidence type="ECO:0000313" key="2">
    <source>
        <dbReference type="EMBL" id="CAG7722185.1"/>
    </source>
</evidence>
<dbReference type="AlphaFoldDB" id="A0A8J2JLD7"/>
<gene>
    <name evidence="2" type="ORF">AFUS01_LOCUS11344</name>
</gene>
<feature type="chain" id="PRO_5035308770" evidence="1">
    <location>
        <begin position="24"/>
        <end position="140"/>
    </location>
</feature>
<proteinExistence type="predicted"/>
<keyword evidence="1" id="KW-0732">Signal</keyword>
<sequence length="140" mass="15684">MKFYMVLLYFTFTALLTGSHVTSEEVDYFHPNDQNCGITEEILGDARTLSPWTVAIFARKNLRSPFRYFLTGTLGGPTTVMTTFGGSYGQPSYKNSNRKYYIASPSHFLVVAGIRSTDLNDTDEFSQMANVSKTPMASVY</sequence>
<accession>A0A8J2JLD7</accession>
<dbReference type="EMBL" id="CAJVCH010086946">
    <property type="protein sequence ID" value="CAG7722185.1"/>
    <property type="molecule type" value="Genomic_DNA"/>
</dbReference>
<reference evidence="2" key="1">
    <citation type="submission" date="2021-06" db="EMBL/GenBank/DDBJ databases">
        <authorList>
            <person name="Hodson N. C."/>
            <person name="Mongue J. A."/>
            <person name="Jaron S. K."/>
        </authorList>
    </citation>
    <scope>NUCLEOTIDE SEQUENCE</scope>
</reference>
<organism evidence="2 3">
    <name type="scientific">Allacma fusca</name>
    <dbReference type="NCBI Taxonomy" id="39272"/>
    <lineage>
        <taxon>Eukaryota</taxon>
        <taxon>Metazoa</taxon>
        <taxon>Ecdysozoa</taxon>
        <taxon>Arthropoda</taxon>
        <taxon>Hexapoda</taxon>
        <taxon>Collembola</taxon>
        <taxon>Symphypleona</taxon>
        <taxon>Sminthuridae</taxon>
        <taxon>Allacma</taxon>
    </lineage>
</organism>